<dbReference type="InterPro" id="IPR002480">
    <property type="entry name" value="DAHP_synth_2"/>
</dbReference>
<keyword evidence="3" id="KW-0104">Cadmium</keyword>
<dbReference type="AlphaFoldDB" id="A0A3D8JAA2"/>
<organism evidence="5 6">
    <name type="scientific">Helicobacter anseris</name>
    <dbReference type="NCBI Taxonomy" id="375926"/>
    <lineage>
        <taxon>Bacteria</taxon>
        <taxon>Pseudomonadati</taxon>
        <taxon>Campylobacterota</taxon>
        <taxon>Epsilonproteobacteria</taxon>
        <taxon>Campylobacterales</taxon>
        <taxon>Helicobacteraceae</taxon>
        <taxon>Helicobacter</taxon>
    </lineage>
</organism>
<reference evidence="5 6" key="1">
    <citation type="submission" date="2018-04" db="EMBL/GenBank/DDBJ databases">
        <title>Novel Campyloabacter and Helicobacter Species and Strains.</title>
        <authorList>
            <person name="Mannion A.J."/>
            <person name="Shen Z."/>
            <person name="Fox J.G."/>
        </authorList>
    </citation>
    <scope>NUCLEOTIDE SEQUENCE [LARGE SCALE GENOMIC DNA]</scope>
    <source>
        <strain evidence="5 6">MIT 04-9362</strain>
    </source>
</reference>
<keyword evidence="3" id="KW-0170">Cobalt</keyword>
<gene>
    <name evidence="5" type="ORF">CQA57_01425</name>
</gene>
<name>A0A3D8JAA2_9HELI</name>
<dbReference type="SUPFAM" id="SSF51569">
    <property type="entry name" value="Aldolase"/>
    <property type="match status" value="1"/>
</dbReference>
<keyword evidence="4" id="KW-0057">Aromatic amino acid biosynthesis</keyword>
<evidence type="ECO:0000256" key="2">
    <source>
        <dbReference type="ARBA" id="ARBA00022679"/>
    </source>
</evidence>
<dbReference type="GO" id="GO:0003849">
    <property type="term" value="F:3-deoxy-7-phosphoheptulonate synthase activity"/>
    <property type="evidence" value="ECO:0007669"/>
    <property type="project" value="UniProtKB-EC"/>
</dbReference>
<dbReference type="GO" id="GO:0009073">
    <property type="term" value="P:aromatic amino acid family biosynthetic process"/>
    <property type="evidence" value="ECO:0007669"/>
    <property type="project" value="UniProtKB-KW"/>
</dbReference>
<dbReference type="PANTHER" id="PTHR21337:SF0">
    <property type="entry name" value="PHOSPHO-2-DEHYDRO-3-DEOXYHEPTONATE ALDOLASE"/>
    <property type="match status" value="1"/>
</dbReference>
<dbReference type="EMBL" id="NXLX01000002">
    <property type="protein sequence ID" value="RDU74399.1"/>
    <property type="molecule type" value="Genomic_DNA"/>
</dbReference>
<keyword evidence="6" id="KW-1185">Reference proteome</keyword>
<evidence type="ECO:0000256" key="3">
    <source>
        <dbReference type="PIRSR" id="PIRSR602480-1"/>
    </source>
</evidence>
<protein>
    <recommendedName>
        <fullName evidence="4">Phospho-2-dehydro-3-deoxyheptonate aldolase</fullName>
        <ecNumber evidence="4">2.5.1.54</ecNumber>
    </recommendedName>
</protein>
<feature type="binding site" evidence="3">
    <location>
        <position position="395"/>
    </location>
    <ligand>
        <name>Mn(2+)</name>
        <dbReference type="ChEBI" id="CHEBI:29035"/>
    </ligand>
</feature>
<dbReference type="RefSeq" id="WP_115578454.1">
    <property type="nucleotide sequence ID" value="NZ_NXLX01000002.1"/>
</dbReference>
<accession>A0A3D8JAA2</accession>
<feature type="binding site" evidence="3">
    <location>
        <position position="290"/>
    </location>
    <ligand>
        <name>phosphoenolpyruvate</name>
        <dbReference type="ChEBI" id="CHEBI:58702"/>
    </ligand>
</feature>
<dbReference type="Gene3D" id="3.20.20.70">
    <property type="entry name" value="Aldolase class I"/>
    <property type="match status" value="1"/>
</dbReference>
<keyword evidence="2 4" id="KW-0808">Transferase</keyword>
<comment type="pathway">
    <text evidence="4">Metabolic intermediate biosynthesis; chorismate biosynthesis; chorismate from D-erythrose 4-phosphate and phosphoenolpyruvate: step 1/7.</text>
</comment>
<comment type="similarity">
    <text evidence="1 4">Belongs to the class-II DAHP synthase family.</text>
</comment>
<comment type="catalytic activity">
    <reaction evidence="4">
        <text>D-erythrose 4-phosphate + phosphoenolpyruvate + H2O = 7-phospho-2-dehydro-3-deoxy-D-arabino-heptonate + phosphate</text>
        <dbReference type="Rhea" id="RHEA:14717"/>
        <dbReference type="ChEBI" id="CHEBI:15377"/>
        <dbReference type="ChEBI" id="CHEBI:16897"/>
        <dbReference type="ChEBI" id="CHEBI:43474"/>
        <dbReference type="ChEBI" id="CHEBI:58394"/>
        <dbReference type="ChEBI" id="CHEBI:58702"/>
        <dbReference type="EC" id="2.5.1.54"/>
    </reaction>
</comment>
<feature type="binding site" evidence="3">
    <location>
        <position position="68"/>
    </location>
    <ligand>
        <name>Mn(2+)</name>
        <dbReference type="ChEBI" id="CHEBI:29035"/>
    </ligand>
</feature>
<feature type="binding site" evidence="3">
    <location>
        <begin position="267"/>
        <end position="268"/>
    </location>
    <ligand>
        <name>phosphoenolpyruvate</name>
        <dbReference type="ChEBI" id="CHEBI:58702"/>
    </ligand>
</feature>
<feature type="binding site" evidence="3">
    <location>
        <position position="107"/>
    </location>
    <ligand>
        <name>phosphoenolpyruvate</name>
        <dbReference type="ChEBI" id="CHEBI:58702"/>
    </ligand>
</feature>
<evidence type="ECO:0000313" key="6">
    <source>
        <dbReference type="Proteomes" id="UP000256695"/>
    </source>
</evidence>
<evidence type="ECO:0000313" key="5">
    <source>
        <dbReference type="EMBL" id="RDU74399.1"/>
    </source>
</evidence>
<dbReference type="OrthoDB" id="9766852at2"/>
<dbReference type="Proteomes" id="UP000256695">
    <property type="component" value="Unassembled WGS sequence"/>
</dbReference>
<comment type="cofactor">
    <cofactor evidence="3">
        <name>Mn(2+)</name>
        <dbReference type="ChEBI" id="CHEBI:29035"/>
    </cofactor>
    <cofactor evidence="3">
        <name>Co(2+)</name>
        <dbReference type="ChEBI" id="CHEBI:48828"/>
    </cofactor>
    <cofactor evidence="3">
        <name>Cd(2+)</name>
        <dbReference type="ChEBI" id="CHEBI:48775"/>
    </cofactor>
    <text evidence="3">Binds 1 divalent cation per subunit. The enzyme is active with manganese, cobalt or cadmium ions.</text>
</comment>
<sequence length="450" mass="50925">MKIWNCKTWRDFPIQQHPVYENQEELLLVEQQLRELPPLVFAKESRSLQDLLALASKGKAFLLQGGDCAESFLHFNAVRIRDFFKVIIQMSAILTFAGSCPVIKVGRIAGQFAKPRTSEIETYNGIDFPSYRGDIINDMELDLEKRKPDAKRMLSAYHQSASTLNLLRAFAKGGLADLKEVHQWNLDFVKNNDFGKQYEKLADKITQTLGFMEACGINPQNTPLLKEVDFYTSHEALLLHYEESMVRKDSLSGGYYDCSAHMLWVGERTRAINEAHIEFLRGIKNPVGVKIGANITKDEILKICDILNPNNEAGRLSFIVRMGAKNIEKIFPKLLESLLKEGREIVWSCDPMHGNTIKANNGYKTRDFQSILSEVRSFFAIHKSYGSYAGGVHLEMTGDNVTECIGGSQEITESRLACNYNTQCDPRLNAVQSIELAFLIADLLKDRKID</sequence>
<dbReference type="PANTHER" id="PTHR21337">
    <property type="entry name" value="PHOSPHO-2-DEHYDRO-3-DEOXYHEPTONATE ALDOLASE 1, 2"/>
    <property type="match status" value="1"/>
</dbReference>
<dbReference type="NCBIfam" id="TIGR01358">
    <property type="entry name" value="DAHP_synth_II"/>
    <property type="match status" value="1"/>
</dbReference>
<feature type="binding site" evidence="3">
    <location>
        <position position="425"/>
    </location>
    <ligand>
        <name>Mn(2+)</name>
        <dbReference type="ChEBI" id="CHEBI:29035"/>
    </ligand>
</feature>
<feature type="binding site" evidence="3">
    <location>
        <position position="321"/>
    </location>
    <ligand>
        <name>phosphoenolpyruvate</name>
        <dbReference type="ChEBI" id="CHEBI:58702"/>
    </ligand>
</feature>
<dbReference type="GO" id="GO:0008652">
    <property type="term" value="P:amino acid biosynthetic process"/>
    <property type="evidence" value="ECO:0007669"/>
    <property type="project" value="UniProtKB-KW"/>
</dbReference>
<keyword evidence="4" id="KW-0028">Amino-acid biosynthesis</keyword>
<evidence type="ECO:0000256" key="4">
    <source>
        <dbReference type="RuleBase" id="RU363071"/>
    </source>
</evidence>
<feature type="binding site" evidence="3">
    <location>
        <position position="353"/>
    </location>
    <ligand>
        <name>Mn(2+)</name>
        <dbReference type="ChEBI" id="CHEBI:29035"/>
    </ligand>
</feature>
<dbReference type="Pfam" id="PF01474">
    <property type="entry name" value="DAHP_synth_2"/>
    <property type="match status" value="1"/>
</dbReference>
<proteinExistence type="inferred from homology"/>
<comment type="caution">
    <text evidence="5">The sequence shown here is derived from an EMBL/GenBank/DDBJ whole genome shotgun (WGS) entry which is preliminary data.</text>
</comment>
<dbReference type="EC" id="2.5.1.54" evidence="4"/>
<evidence type="ECO:0000256" key="1">
    <source>
        <dbReference type="ARBA" id="ARBA00008911"/>
    </source>
</evidence>
<keyword evidence="3" id="KW-0464">Manganese</keyword>
<dbReference type="InterPro" id="IPR013785">
    <property type="entry name" value="Aldolase_TIM"/>
</dbReference>